<dbReference type="GO" id="GO:0016788">
    <property type="term" value="F:hydrolase activity, acting on ester bonds"/>
    <property type="evidence" value="ECO:0007669"/>
    <property type="project" value="UniProtKB-ARBA"/>
</dbReference>
<dbReference type="EMBL" id="LRPC01000028">
    <property type="protein sequence ID" value="KYG73386.1"/>
    <property type="molecule type" value="Genomic_DNA"/>
</dbReference>
<evidence type="ECO:0000313" key="2">
    <source>
        <dbReference type="Proteomes" id="UP000075606"/>
    </source>
</evidence>
<sequence length="507" mass="57178">MRSSFRILLFGLCLGWLVIGCSYEFPEVNRDSVLSETDIREVMIIGGGWLSGTKDGVFDNQTKSASAGNLVLRSIYNEPDADYGFTISDGNGLNIYENESVGRSYLSYVSEDRVYPERFFEQEAAQLSYGIDPQSTRNFAHSGFKCFHSESNDKQPSILGLDQLSLGARINNIKPDLVIIQFGIEEVLPYAMAGGQGNPNVQTLTDLSTNDIISATLYEDQLRNLIDRVKAANSMSKVLILNTPNVSKFANFYELVNFTVAPYISREEIAENYDYVNNFPFGFNYVLGEYMNNHGSYADKRHYVWSPEFDVPDTAEWSWRYVVTDTDLPLIENYEYARGGNRIMSFPQFREIGRDERALFEVDKLVYEERIGFPLTPLPKSLFLSHSEYRAIEARIGEFNSSVIRVASDYEGVEVMNLYGMFEDLFNGEYRGHRIATPSRGVLVDNVPLLPSFLTNGFFSTDGINPNARGSAYLANLIIESLNENFGYSIKGVPTNKYGGNKILKGF</sequence>
<comment type="caution">
    <text evidence="1">The sequence shown here is derived from an EMBL/GenBank/DDBJ whole genome shotgun (WGS) entry which is preliminary data.</text>
</comment>
<gene>
    <name evidence="1" type="ORF">AWW68_11815</name>
</gene>
<dbReference type="Gene3D" id="3.40.50.1110">
    <property type="entry name" value="SGNH hydrolase"/>
    <property type="match status" value="2"/>
</dbReference>
<proteinExistence type="predicted"/>
<dbReference type="PROSITE" id="PS51257">
    <property type="entry name" value="PROKAR_LIPOPROTEIN"/>
    <property type="match status" value="1"/>
</dbReference>
<dbReference type="AlphaFoldDB" id="A0A150X3T8"/>
<dbReference type="STRING" id="333140.AWW68_11815"/>
<protein>
    <submittedName>
        <fullName evidence="1">Uncharacterized protein</fullName>
    </submittedName>
</protein>
<name>A0A150X3T8_9BACT</name>
<evidence type="ECO:0000313" key="1">
    <source>
        <dbReference type="EMBL" id="KYG73386.1"/>
    </source>
</evidence>
<keyword evidence="2" id="KW-1185">Reference proteome</keyword>
<accession>A0A150X3T8</accession>
<dbReference type="RefSeq" id="WP_068221645.1">
    <property type="nucleotide sequence ID" value="NZ_CP139724.1"/>
</dbReference>
<dbReference type="InterPro" id="IPR036514">
    <property type="entry name" value="SGNH_hydro_sf"/>
</dbReference>
<reference evidence="1 2" key="1">
    <citation type="submission" date="2016-01" db="EMBL/GenBank/DDBJ databases">
        <title>Genome sequencing of Roseivirga spongicola UST030701-084.</title>
        <authorList>
            <person name="Selvaratnam C."/>
            <person name="Thevarajoo S."/>
            <person name="Goh K.M."/>
            <person name="Ee R."/>
            <person name="Chan K.-G."/>
            <person name="Chong C.S."/>
        </authorList>
    </citation>
    <scope>NUCLEOTIDE SEQUENCE [LARGE SCALE GENOMIC DNA]</scope>
    <source>
        <strain evidence="1 2">UST030701-084</strain>
    </source>
</reference>
<dbReference type="CDD" id="cd00229">
    <property type="entry name" value="SGNH_hydrolase"/>
    <property type="match status" value="1"/>
</dbReference>
<dbReference type="Proteomes" id="UP000075606">
    <property type="component" value="Unassembled WGS sequence"/>
</dbReference>
<organism evidence="1 2">
    <name type="scientific">Roseivirga spongicola</name>
    <dbReference type="NCBI Taxonomy" id="333140"/>
    <lineage>
        <taxon>Bacteria</taxon>
        <taxon>Pseudomonadati</taxon>
        <taxon>Bacteroidota</taxon>
        <taxon>Cytophagia</taxon>
        <taxon>Cytophagales</taxon>
        <taxon>Roseivirgaceae</taxon>
        <taxon>Roseivirga</taxon>
    </lineage>
</organism>
<dbReference type="OrthoDB" id="9764164at2"/>
<dbReference type="SUPFAM" id="SSF52266">
    <property type="entry name" value="SGNH hydrolase"/>
    <property type="match status" value="1"/>
</dbReference>